<protein>
    <submittedName>
        <fullName evidence="2">Uncharacterized protein</fullName>
    </submittedName>
</protein>
<gene>
    <name evidence="2" type="ORF">G5I_08789</name>
</gene>
<organism evidence="3">
    <name type="scientific">Acromyrmex echinatior</name>
    <name type="common">Panamanian leafcutter ant</name>
    <name type="synonym">Acromyrmex octospinosus echinatior</name>
    <dbReference type="NCBI Taxonomy" id="103372"/>
    <lineage>
        <taxon>Eukaryota</taxon>
        <taxon>Metazoa</taxon>
        <taxon>Ecdysozoa</taxon>
        <taxon>Arthropoda</taxon>
        <taxon>Hexapoda</taxon>
        <taxon>Insecta</taxon>
        <taxon>Pterygota</taxon>
        <taxon>Neoptera</taxon>
        <taxon>Endopterygota</taxon>
        <taxon>Hymenoptera</taxon>
        <taxon>Apocrita</taxon>
        <taxon>Aculeata</taxon>
        <taxon>Formicoidea</taxon>
        <taxon>Formicidae</taxon>
        <taxon>Myrmicinae</taxon>
        <taxon>Acromyrmex</taxon>
    </lineage>
</organism>
<feature type="region of interest" description="Disordered" evidence="1">
    <location>
        <begin position="216"/>
        <end position="263"/>
    </location>
</feature>
<evidence type="ECO:0000256" key="1">
    <source>
        <dbReference type="SAM" id="MobiDB-lite"/>
    </source>
</evidence>
<feature type="region of interest" description="Disordered" evidence="1">
    <location>
        <begin position="146"/>
        <end position="200"/>
    </location>
</feature>
<dbReference type="EMBL" id="GL888321">
    <property type="protein sequence ID" value="EGI62875.1"/>
    <property type="molecule type" value="Genomic_DNA"/>
</dbReference>
<dbReference type="Proteomes" id="UP000007755">
    <property type="component" value="Unassembled WGS sequence"/>
</dbReference>
<accession>F4WSF8</accession>
<proteinExistence type="predicted"/>
<dbReference type="InParanoid" id="F4WSF8"/>
<evidence type="ECO:0000313" key="3">
    <source>
        <dbReference type="Proteomes" id="UP000007755"/>
    </source>
</evidence>
<reference evidence="2" key="1">
    <citation type="submission" date="2011-02" db="EMBL/GenBank/DDBJ databases">
        <title>The genome of the leaf-cutting ant Acromyrmex echinatior suggests key adaptations to social evolution and fungus farming.</title>
        <authorList>
            <person name="Nygaard S."/>
            <person name="Zhang G."/>
        </authorList>
    </citation>
    <scope>NUCLEOTIDE SEQUENCE</scope>
</reference>
<name>F4WSF8_ACREC</name>
<feature type="compositionally biased region" description="Gly residues" evidence="1">
    <location>
        <begin position="188"/>
        <end position="200"/>
    </location>
</feature>
<sequence length="263" mass="29117">MNLYDRRQNKTALQQLYRSDSIEYTVGSKATTDNVSTITPPLKIHKIPESDYTWSENRLKAIAECNLPSRHIHRCNKIDVSADPVIVTRLRLQKKEESKTPYPDVYSFRLPSFCFHDDNRGAACRVSTAHGFRVCWLPEGGDAGRREVVVGQGGRERGEGRNGDGSRKREETESTESRKAKRSRSVGRRGGGVGGRRVRIGGGRVMGESVRRVARWYGNERFRGPVGGQAVGEEGGGGSSSSSSSNAARDRVGLVRRTPQRVT</sequence>
<keyword evidence="3" id="KW-1185">Reference proteome</keyword>
<evidence type="ECO:0000313" key="2">
    <source>
        <dbReference type="EMBL" id="EGI62875.1"/>
    </source>
</evidence>
<dbReference type="AlphaFoldDB" id="F4WSF8"/>
<feature type="compositionally biased region" description="Gly residues" evidence="1">
    <location>
        <begin position="225"/>
        <end position="239"/>
    </location>
</feature>
<feature type="compositionally biased region" description="Basic and acidic residues" evidence="1">
    <location>
        <begin position="146"/>
        <end position="178"/>
    </location>
</feature>